<feature type="domain" description="Roadblock/LAMTOR2" evidence="2">
    <location>
        <begin position="6"/>
        <end position="94"/>
    </location>
</feature>
<name>A0A818XMZ4_9BILA</name>
<evidence type="ECO:0000256" key="1">
    <source>
        <dbReference type="ARBA" id="ARBA00007191"/>
    </source>
</evidence>
<dbReference type="FunFam" id="3.30.450.30:FF:000009">
    <property type="entry name" value="Dynein light chain roadblock"/>
    <property type="match status" value="1"/>
</dbReference>
<dbReference type="EMBL" id="CAJOBG010000024">
    <property type="protein sequence ID" value="CAF3738998.1"/>
    <property type="molecule type" value="Genomic_DNA"/>
</dbReference>
<sequence length="156" mass="17899">MTQAEVDDTLKRIQEHKGVQGYLIINSDGIPIRSNLDASLTQQYAALIKSLSDKARSTIREMDPSNELLFFRMRTKKHEILVAPDDEMSYVVKQPLYKRFSLDRQCPMTSSSYHGPPSFNYRPLVSSSKPFMPESPTVKQNFYITYSKPSTPVFNQ</sequence>
<proteinExistence type="inferred from homology"/>
<dbReference type="EMBL" id="CAJOBF010000230">
    <property type="protein sequence ID" value="CAF3777913.1"/>
    <property type="molecule type" value="Genomic_DNA"/>
</dbReference>
<reference evidence="3" key="1">
    <citation type="submission" date="2021-02" db="EMBL/GenBank/DDBJ databases">
        <authorList>
            <person name="Nowell W R."/>
        </authorList>
    </citation>
    <scope>NUCLEOTIDE SEQUENCE</scope>
</reference>
<dbReference type="Proteomes" id="UP000663842">
    <property type="component" value="Unassembled WGS sequence"/>
</dbReference>
<dbReference type="Proteomes" id="UP000663866">
    <property type="component" value="Unassembled WGS sequence"/>
</dbReference>
<comment type="caution">
    <text evidence="3">The sequence shown here is derived from an EMBL/GenBank/DDBJ whole genome shotgun (WGS) entry which is preliminary data.</text>
</comment>
<keyword evidence="5" id="KW-1185">Reference proteome</keyword>
<dbReference type="SMART" id="SM00960">
    <property type="entry name" value="Robl_LC7"/>
    <property type="match status" value="1"/>
</dbReference>
<organism evidence="3 5">
    <name type="scientific">Rotaria magnacalcarata</name>
    <dbReference type="NCBI Taxonomy" id="392030"/>
    <lineage>
        <taxon>Eukaryota</taxon>
        <taxon>Metazoa</taxon>
        <taxon>Spiralia</taxon>
        <taxon>Gnathifera</taxon>
        <taxon>Rotifera</taxon>
        <taxon>Eurotatoria</taxon>
        <taxon>Bdelloidea</taxon>
        <taxon>Philodinida</taxon>
        <taxon>Philodinidae</taxon>
        <taxon>Rotaria</taxon>
    </lineage>
</organism>
<evidence type="ECO:0000313" key="4">
    <source>
        <dbReference type="EMBL" id="CAF3777913.1"/>
    </source>
</evidence>
<protein>
    <recommendedName>
        <fullName evidence="2">Roadblock/LAMTOR2 domain-containing protein</fullName>
    </recommendedName>
</protein>
<gene>
    <name evidence="3" type="ORF">OVN521_LOCUS444</name>
    <name evidence="4" type="ORF">UXM345_LOCUS3520</name>
</gene>
<accession>A0A818XMZ4</accession>
<comment type="similarity">
    <text evidence="1">Belongs to the GAMAD family.</text>
</comment>
<evidence type="ECO:0000313" key="5">
    <source>
        <dbReference type="Proteomes" id="UP000663866"/>
    </source>
</evidence>
<dbReference type="SUPFAM" id="SSF103196">
    <property type="entry name" value="Roadblock/LC7 domain"/>
    <property type="match status" value="1"/>
</dbReference>
<dbReference type="PANTHER" id="PTHR10779">
    <property type="entry name" value="DYNEIN LIGHT CHAIN ROADBLOCK"/>
    <property type="match status" value="1"/>
</dbReference>
<dbReference type="Pfam" id="PF03259">
    <property type="entry name" value="Robl_LC7"/>
    <property type="match status" value="1"/>
</dbReference>
<dbReference type="InterPro" id="IPR004942">
    <property type="entry name" value="Roadblock/LAMTOR2_dom"/>
</dbReference>
<dbReference type="Gene3D" id="3.30.450.30">
    <property type="entry name" value="Dynein light chain 2a, cytoplasmic"/>
    <property type="match status" value="1"/>
</dbReference>
<dbReference type="AlphaFoldDB" id="A0A818XMZ4"/>
<evidence type="ECO:0000313" key="3">
    <source>
        <dbReference type="EMBL" id="CAF3738998.1"/>
    </source>
</evidence>
<evidence type="ECO:0000259" key="2">
    <source>
        <dbReference type="SMART" id="SM00960"/>
    </source>
</evidence>